<evidence type="ECO:0000313" key="3">
    <source>
        <dbReference type="Proteomes" id="UP000001405"/>
    </source>
</evidence>
<keyword evidence="3" id="KW-1185">Reference proteome</keyword>
<dbReference type="AlphaFoldDB" id="D3ER15"/>
<dbReference type="KEGG" id="cyu:UCYN_12490"/>
<dbReference type="InterPro" id="IPR044200">
    <property type="entry name" value="At5g03900-like"/>
</dbReference>
<dbReference type="RefSeq" id="WP_012954602.1">
    <property type="nucleotide sequence ID" value="NC_013771.1"/>
</dbReference>
<sequence>MALQLKIIDSVEKLDYRVTVGDVASYSGISPSVVQKELLSLASDTFGNLQVTESGTIIYIFSKNLRTIFFKKNLISRLNVIWIKVWAVLFYLIRISFGVILISSILVVLAAIVIIITSLQSDREENNRYSNQSRGISFFFLPNFGDLFWIFYPTRSYNSFSSSKYKEDTTSEKITFLEAVFSFLFGDGNPNLNLEEIRWEIISRVIYNNKGVVIAEQLAPYLDGINKYNEDNEDYVLPVLKRFAGIPNVTSKGELIYSFPELQTFTESLPEKHVNTNFEEKLYNFTRISSSQKVSVVSLGVINFILVLVLGSLLKDQNIILELDGFIGFINSFYWFLFSYASLFLGLPLIRYFVIQSRNTKINIRNSKRKERSSVFNRENEVIKHKLRYVAQFLNQGKHEVSDSKLVYTTEKGVIEQSDNIDL</sequence>
<evidence type="ECO:0000313" key="2">
    <source>
        <dbReference type="EMBL" id="ADB95915.1"/>
    </source>
</evidence>
<keyword evidence="1" id="KW-1133">Transmembrane helix</keyword>
<dbReference type="Proteomes" id="UP000001405">
    <property type="component" value="Chromosome"/>
</dbReference>
<dbReference type="PATRIC" id="fig|713887.8.peg.1175"/>
<feature type="transmembrane region" description="Helical" evidence="1">
    <location>
        <begin position="99"/>
        <end position="119"/>
    </location>
</feature>
<keyword evidence="1" id="KW-0812">Transmembrane</keyword>
<dbReference type="PANTHER" id="PTHR47380:SF4">
    <property type="entry name" value="OS02G0533000 PROTEIN"/>
    <property type="match status" value="1"/>
</dbReference>
<feature type="transmembrane region" description="Helical" evidence="1">
    <location>
        <begin position="333"/>
        <end position="354"/>
    </location>
</feature>
<gene>
    <name evidence="2" type="ordered locus">UCYN_12490</name>
</gene>
<dbReference type="HOGENOM" id="CLU_029821_0_0_3"/>
<reference evidence="2 3" key="1">
    <citation type="journal article" date="2010" name="Nature">
        <title>Metabolic streamlining in an open-ocean nitrogen-fixing cyanobacterium.</title>
        <authorList>
            <person name="Tripp H.J."/>
            <person name="Bench S.R."/>
            <person name="Turk K.A."/>
            <person name="Foster R.A."/>
            <person name="Desany B.A."/>
            <person name="Niazi F."/>
            <person name="Affourtit J.P."/>
            <person name="Zehr J.P."/>
        </authorList>
    </citation>
    <scope>NUCLEOTIDE SEQUENCE [LARGE SCALE GENOMIC DNA]</scope>
    <source>
        <strain evidence="3">ALOHA</strain>
    </source>
</reference>
<feature type="transmembrane region" description="Helical" evidence="1">
    <location>
        <begin position="294"/>
        <end position="313"/>
    </location>
</feature>
<name>D3ER15_ATETH</name>
<feature type="transmembrane region" description="Helical" evidence="1">
    <location>
        <begin position="74"/>
        <end position="93"/>
    </location>
</feature>
<dbReference type="STRING" id="1453429.UCYN_12490"/>
<keyword evidence="1" id="KW-0472">Membrane</keyword>
<protein>
    <submittedName>
        <fullName evidence="2">Uncharacterized protein</fullName>
    </submittedName>
</protein>
<dbReference type="EMBL" id="CP001842">
    <property type="protein sequence ID" value="ADB95915.1"/>
    <property type="molecule type" value="Genomic_DNA"/>
</dbReference>
<evidence type="ECO:0000256" key="1">
    <source>
        <dbReference type="SAM" id="Phobius"/>
    </source>
</evidence>
<organism evidence="3">
    <name type="scientific">Atelocyanobacterium thalassa (isolate ALOHA)</name>
    <dbReference type="NCBI Taxonomy" id="1453429"/>
    <lineage>
        <taxon>Bacteria</taxon>
        <taxon>Bacillati</taxon>
        <taxon>Cyanobacteriota</taxon>
        <taxon>Cyanophyceae</taxon>
        <taxon>Oscillatoriophycideae</taxon>
        <taxon>Chroococcales</taxon>
        <taxon>Aphanothecaceae</taxon>
        <taxon>Candidatus Atelocyanobacterium</taxon>
        <taxon>Candidatus Atelocyanobacterium thalassae</taxon>
    </lineage>
</organism>
<accession>D3ER15</accession>
<dbReference type="PANTHER" id="PTHR47380">
    <property type="entry name" value="OS02G0533000 PROTEIN"/>
    <property type="match status" value="1"/>
</dbReference>
<proteinExistence type="predicted"/>
<dbReference type="OrthoDB" id="5501559at2"/>